<proteinExistence type="predicted"/>
<protein>
    <submittedName>
        <fullName evidence="2">Uncharacterized protein</fullName>
    </submittedName>
</protein>
<evidence type="ECO:0000313" key="2">
    <source>
        <dbReference type="EMBL" id="CAE0823901.1"/>
    </source>
</evidence>
<dbReference type="EMBL" id="HBJA01101930">
    <property type="protein sequence ID" value="CAE0823901.1"/>
    <property type="molecule type" value="Transcribed_RNA"/>
</dbReference>
<feature type="compositionally biased region" description="Polar residues" evidence="1">
    <location>
        <begin position="8"/>
        <end position="18"/>
    </location>
</feature>
<evidence type="ECO:0000256" key="1">
    <source>
        <dbReference type="SAM" id="MobiDB-lite"/>
    </source>
</evidence>
<accession>A0A7S4G3A2</accession>
<gene>
    <name evidence="2" type="ORF">EGYM00163_LOCUS35105</name>
</gene>
<sequence>MGERCGDMQSSVGLQSTKKSSKTREICAVWAERGGEEHRQKQTSRLEVRMMLLQKLLLGSEWLAGGCVLFAVFLPHMEGAIMAATLHIFFAQSSEFDEWTDVHKIVTAHAPRKLATKRII</sequence>
<name>A0A7S4G3A2_9EUGL</name>
<dbReference type="AlphaFoldDB" id="A0A7S4G3A2"/>
<organism evidence="2">
    <name type="scientific">Eutreptiella gymnastica</name>
    <dbReference type="NCBI Taxonomy" id="73025"/>
    <lineage>
        <taxon>Eukaryota</taxon>
        <taxon>Discoba</taxon>
        <taxon>Euglenozoa</taxon>
        <taxon>Euglenida</taxon>
        <taxon>Spirocuta</taxon>
        <taxon>Euglenophyceae</taxon>
        <taxon>Eutreptiales</taxon>
        <taxon>Eutreptiaceae</taxon>
        <taxon>Eutreptiella</taxon>
    </lineage>
</organism>
<feature type="region of interest" description="Disordered" evidence="1">
    <location>
        <begin position="1"/>
        <end position="23"/>
    </location>
</feature>
<reference evidence="2" key="1">
    <citation type="submission" date="2021-01" db="EMBL/GenBank/DDBJ databases">
        <authorList>
            <person name="Corre E."/>
            <person name="Pelletier E."/>
            <person name="Niang G."/>
            <person name="Scheremetjew M."/>
            <person name="Finn R."/>
            <person name="Kale V."/>
            <person name="Holt S."/>
            <person name="Cochrane G."/>
            <person name="Meng A."/>
            <person name="Brown T."/>
            <person name="Cohen L."/>
        </authorList>
    </citation>
    <scope>NUCLEOTIDE SEQUENCE</scope>
    <source>
        <strain evidence="2">CCMP1594</strain>
    </source>
</reference>